<comment type="similarity">
    <text evidence="2">Belongs to the malectin family.</text>
</comment>
<dbReference type="PANTHER" id="PTHR13460:SF0">
    <property type="entry name" value="MALECTIN"/>
    <property type="match status" value="1"/>
</dbReference>
<keyword evidence="7 10" id="KW-0472">Membrane</keyword>
<dbReference type="GO" id="GO:0005789">
    <property type="term" value="C:endoplasmic reticulum membrane"/>
    <property type="evidence" value="ECO:0007669"/>
    <property type="project" value="UniProtKB-SubCell"/>
</dbReference>
<feature type="transmembrane region" description="Helical" evidence="10">
    <location>
        <begin position="226"/>
        <end position="245"/>
    </location>
</feature>
<dbReference type="InterPro" id="IPR021720">
    <property type="entry name" value="Malectin_dom"/>
</dbReference>
<feature type="domain" description="Malectin" evidence="11">
    <location>
        <begin position="12"/>
        <end position="169"/>
    </location>
</feature>
<evidence type="ECO:0000256" key="1">
    <source>
        <dbReference type="ARBA" id="ARBA00004115"/>
    </source>
</evidence>
<keyword evidence="5" id="KW-0256">Endoplasmic reticulum</keyword>
<keyword evidence="8" id="KW-0325">Glycoprotein</keyword>
<dbReference type="Proteomes" id="UP000270296">
    <property type="component" value="Unassembled WGS sequence"/>
</dbReference>
<keyword evidence="3 10" id="KW-0812">Transmembrane</keyword>
<keyword evidence="13" id="KW-1185">Reference proteome</keyword>
<name>A0A183IYV8_9BILA</name>
<evidence type="ECO:0000313" key="12">
    <source>
        <dbReference type="EMBL" id="VDP19411.1"/>
    </source>
</evidence>
<evidence type="ECO:0000256" key="10">
    <source>
        <dbReference type="SAM" id="Phobius"/>
    </source>
</evidence>
<dbReference type="OrthoDB" id="10013439at2759"/>
<dbReference type="WBParaSite" id="SBAD_0000912601-mRNA-1">
    <property type="protein sequence ID" value="SBAD_0000912601-mRNA-1"/>
    <property type="gene ID" value="SBAD_0000912601"/>
</dbReference>
<reference evidence="12 13" key="2">
    <citation type="submission" date="2018-11" db="EMBL/GenBank/DDBJ databases">
        <authorList>
            <consortium name="Pathogen Informatics"/>
        </authorList>
    </citation>
    <scope>NUCLEOTIDE SEQUENCE [LARGE SCALE GENOMIC DNA]</scope>
</reference>
<evidence type="ECO:0000256" key="9">
    <source>
        <dbReference type="ARBA" id="ARBA00023277"/>
    </source>
</evidence>
<evidence type="ECO:0000256" key="6">
    <source>
        <dbReference type="ARBA" id="ARBA00022989"/>
    </source>
</evidence>
<accession>A0A183IYV8</accession>
<evidence type="ECO:0000256" key="2">
    <source>
        <dbReference type="ARBA" id="ARBA00009141"/>
    </source>
</evidence>
<dbReference type="EMBL" id="UZAM01011991">
    <property type="protein sequence ID" value="VDP19411.1"/>
    <property type="molecule type" value="Genomic_DNA"/>
</dbReference>
<evidence type="ECO:0000313" key="13">
    <source>
        <dbReference type="Proteomes" id="UP000270296"/>
    </source>
</evidence>
<evidence type="ECO:0000256" key="7">
    <source>
        <dbReference type="ARBA" id="ARBA00023136"/>
    </source>
</evidence>
<organism evidence="14">
    <name type="scientific">Soboliphyme baturini</name>
    <dbReference type="NCBI Taxonomy" id="241478"/>
    <lineage>
        <taxon>Eukaryota</taxon>
        <taxon>Metazoa</taxon>
        <taxon>Ecdysozoa</taxon>
        <taxon>Nematoda</taxon>
        <taxon>Enoplea</taxon>
        <taxon>Dorylaimia</taxon>
        <taxon>Dioctophymatida</taxon>
        <taxon>Dioctophymatoidea</taxon>
        <taxon>Soboliphymatidae</taxon>
        <taxon>Soboliphyme</taxon>
    </lineage>
</organism>
<protein>
    <submittedName>
        <fullName evidence="14">Malectin domain-containing protein</fullName>
    </submittedName>
</protein>
<dbReference type="AlphaFoldDB" id="A0A183IYV8"/>
<evidence type="ECO:0000313" key="14">
    <source>
        <dbReference type="WBParaSite" id="SBAD_0000912601-mRNA-1"/>
    </source>
</evidence>
<evidence type="ECO:0000256" key="8">
    <source>
        <dbReference type="ARBA" id="ARBA00023180"/>
    </source>
</evidence>
<evidence type="ECO:0000256" key="5">
    <source>
        <dbReference type="ARBA" id="ARBA00022824"/>
    </source>
</evidence>
<keyword evidence="4" id="KW-0732">Signal</keyword>
<keyword evidence="6 10" id="KW-1133">Transmembrane helix</keyword>
<sequence length="247" mass="28063">MTGSTWRSYDSAAGGREHVDVNGIHYRSDPLQGKAESGYDSDYGRRYLIGRVPQEDQILYHTERYHTSSFEYQLSVPDDGDYVLVLKFSEVYFDAPNKKVFSVAVNDHVVINDLDIHSRVGRAVAYDEHIPFRIEGSTIRILDEVSDYDGVLTVRFIKGDYDNPKVNAMYVMQGELKDVPALPPLEELEETLPDAPEQIELSADNLKWASGPKQTNPYTQQDQSQMFLPILIALACFFPVLFCLCRL</sequence>
<dbReference type="Pfam" id="PF11721">
    <property type="entry name" value="Malectin"/>
    <property type="match status" value="1"/>
</dbReference>
<evidence type="ECO:0000259" key="11">
    <source>
        <dbReference type="Pfam" id="PF11721"/>
    </source>
</evidence>
<evidence type="ECO:0000256" key="4">
    <source>
        <dbReference type="ARBA" id="ARBA00022729"/>
    </source>
</evidence>
<dbReference type="Gene3D" id="2.60.120.430">
    <property type="entry name" value="Galactose-binding lectin"/>
    <property type="match status" value="1"/>
</dbReference>
<dbReference type="PANTHER" id="PTHR13460">
    <property type="match status" value="1"/>
</dbReference>
<keyword evidence="9" id="KW-0119">Carbohydrate metabolism</keyword>
<reference evidence="14" key="1">
    <citation type="submission" date="2016-06" db="UniProtKB">
        <authorList>
            <consortium name="WormBaseParasite"/>
        </authorList>
    </citation>
    <scope>IDENTIFICATION</scope>
</reference>
<comment type="subcellular location">
    <subcellularLocation>
        <location evidence="1">Endoplasmic reticulum membrane</location>
        <topology evidence="1">Single-pass type I membrane protein</topology>
    </subcellularLocation>
</comment>
<dbReference type="InterPro" id="IPR039155">
    <property type="entry name" value="MLEC"/>
</dbReference>
<gene>
    <name evidence="12" type="ORF">SBAD_LOCUS8806</name>
</gene>
<proteinExistence type="inferred from homology"/>
<evidence type="ECO:0000256" key="3">
    <source>
        <dbReference type="ARBA" id="ARBA00022692"/>
    </source>
</evidence>
<dbReference type="GO" id="GO:0030246">
    <property type="term" value="F:carbohydrate binding"/>
    <property type="evidence" value="ECO:0007669"/>
    <property type="project" value="InterPro"/>
</dbReference>